<evidence type="ECO:0000313" key="3">
    <source>
        <dbReference type="Proteomes" id="UP000292082"/>
    </source>
</evidence>
<keyword evidence="1" id="KW-0472">Membrane</keyword>
<keyword evidence="1" id="KW-0812">Transmembrane</keyword>
<accession>A0A4Q9PET1</accession>
<evidence type="ECO:0000256" key="1">
    <source>
        <dbReference type="SAM" id="Phobius"/>
    </source>
</evidence>
<protein>
    <submittedName>
        <fullName evidence="2">Uncharacterized protein</fullName>
    </submittedName>
</protein>
<sequence length="86" mass="10019">MHSPVLRQTRLAPRIGYEGSSYNICIVLGRVYMVRAYQSIWERMSESLGVRRRGMSVVMMNLIGYVEAVWLWIDPHYDSHLYPKGA</sequence>
<name>A0A4Q9PET1_9APHY</name>
<reference evidence="2 3" key="1">
    <citation type="submission" date="2019-01" db="EMBL/GenBank/DDBJ databases">
        <title>Draft genome sequences of three monokaryotic isolates of the white-rot basidiomycete fungus Dichomitus squalens.</title>
        <authorList>
            <consortium name="DOE Joint Genome Institute"/>
            <person name="Lopez S.C."/>
            <person name="Andreopoulos B."/>
            <person name="Pangilinan J."/>
            <person name="Lipzen A."/>
            <person name="Riley R."/>
            <person name="Ahrendt S."/>
            <person name="Ng V."/>
            <person name="Barry K."/>
            <person name="Daum C."/>
            <person name="Grigoriev I.V."/>
            <person name="Hilden K.S."/>
            <person name="Makela M.R."/>
            <person name="de Vries R.P."/>
        </authorList>
    </citation>
    <scope>NUCLEOTIDE SEQUENCE [LARGE SCALE GENOMIC DNA]</scope>
    <source>
        <strain evidence="2 3">CBS 464.89</strain>
    </source>
</reference>
<gene>
    <name evidence="2" type="ORF">BD310DRAFT_938527</name>
</gene>
<dbReference type="Proteomes" id="UP000292082">
    <property type="component" value="Unassembled WGS sequence"/>
</dbReference>
<feature type="transmembrane region" description="Helical" evidence="1">
    <location>
        <begin position="54"/>
        <end position="73"/>
    </location>
</feature>
<dbReference type="AlphaFoldDB" id="A0A4Q9PET1"/>
<evidence type="ECO:0000313" key="2">
    <source>
        <dbReference type="EMBL" id="TBU53248.1"/>
    </source>
</evidence>
<keyword evidence="3" id="KW-1185">Reference proteome</keyword>
<organism evidence="2 3">
    <name type="scientific">Dichomitus squalens</name>
    <dbReference type="NCBI Taxonomy" id="114155"/>
    <lineage>
        <taxon>Eukaryota</taxon>
        <taxon>Fungi</taxon>
        <taxon>Dikarya</taxon>
        <taxon>Basidiomycota</taxon>
        <taxon>Agaricomycotina</taxon>
        <taxon>Agaricomycetes</taxon>
        <taxon>Polyporales</taxon>
        <taxon>Polyporaceae</taxon>
        <taxon>Dichomitus</taxon>
    </lineage>
</organism>
<dbReference type="EMBL" id="ML145220">
    <property type="protein sequence ID" value="TBU53248.1"/>
    <property type="molecule type" value="Genomic_DNA"/>
</dbReference>
<feature type="transmembrane region" description="Helical" evidence="1">
    <location>
        <begin position="15"/>
        <end position="33"/>
    </location>
</feature>
<proteinExistence type="predicted"/>
<keyword evidence="1" id="KW-1133">Transmembrane helix</keyword>